<dbReference type="PANTHER" id="PTHR12468:SF2">
    <property type="entry name" value="GPI MANNOSYLTRANSFERASE 2"/>
    <property type="match status" value="1"/>
</dbReference>
<feature type="transmembrane region" description="Helical" evidence="10">
    <location>
        <begin position="111"/>
        <end position="133"/>
    </location>
</feature>
<comment type="subcellular location">
    <subcellularLocation>
        <location evidence="1">Endoplasmic reticulum membrane</location>
        <topology evidence="1">Multi-pass membrane protein</topology>
    </subcellularLocation>
</comment>
<dbReference type="PANTHER" id="PTHR12468">
    <property type="entry name" value="GPI MANNOSYLTRANSFERASE 2"/>
    <property type="match status" value="1"/>
</dbReference>
<keyword evidence="6 10" id="KW-0812">Transmembrane</keyword>
<keyword evidence="3" id="KW-0337">GPI-anchor biosynthesis</keyword>
<dbReference type="AlphaFoldDB" id="A0A4Y3VQY6"/>
<evidence type="ECO:0000256" key="10">
    <source>
        <dbReference type="SAM" id="Phobius"/>
    </source>
</evidence>
<evidence type="ECO:0000256" key="7">
    <source>
        <dbReference type="ARBA" id="ARBA00022824"/>
    </source>
</evidence>
<dbReference type="GO" id="GO:0006506">
    <property type="term" value="P:GPI anchor biosynthetic process"/>
    <property type="evidence" value="ECO:0007669"/>
    <property type="project" value="UniProtKB-UniPathway"/>
</dbReference>
<evidence type="ECO:0000256" key="2">
    <source>
        <dbReference type="ARBA" id="ARBA00004687"/>
    </source>
</evidence>
<comment type="caution">
    <text evidence="11">The sequence shown here is derived from an EMBL/GenBank/DDBJ whole genome shotgun (WGS) entry which is preliminary data.</text>
</comment>
<evidence type="ECO:0000256" key="4">
    <source>
        <dbReference type="ARBA" id="ARBA00022676"/>
    </source>
</evidence>
<feature type="transmembrane region" description="Helical" evidence="10">
    <location>
        <begin position="336"/>
        <end position="354"/>
    </location>
</feature>
<name>A0A4Y3VQY6_9ACTN</name>
<evidence type="ECO:0000256" key="6">
    <source>
        <dbReference type="ARBA" id="ARBA00022692"/>
    </source>
</evidence>
<feature type="transmembrane region" description="Helical" evidence="10">
    <location>
        <begin position="312"/>
        <end position="330"/>
    </location>
</feature>
<dbReference type="UniPathway" id="UPA00196"/>
<dbReference type="GO" id="GO:0004376">
    <property type="term" value="F:GPI mannosyltransferase activity"/>
    <property type="evidence" value="ECO:0007669"/>
    <property type="project" value="InterPro"/>
</dbReference>
<sequence length="385" mass="41418">MASTQTPTACLPPTRTPVTTTLRAALHHATPALLAYTGVRTTGLLALTLWSHLRDQNVWQALAAEWDTEWYLGIAAHGYTTELGTRQDANNLAFFPLYPLLLRALTPASPLSPASTGLTLAIAASLLAAWGIFAIGDHLHGRRVGILLTTLWAALPVGLVQWMGYTESLFTACAAWSLYAVLTGRWLAAATLAALAGLTRPTGIAVAAAVTVTALTSSRHPRALLAALLAPLGWLGYVGWVGLRLDRWDGYFAVQRLWRNDWDGGVRTVEQLRHLLFEDSTPELFLLMVTGTLLASVALFALSLADRQPLPLLVFTGVMLAIVLGSGGVYFPRARFLLPAFPLLLPLALHLSRASRRLRTLALTGAVLGSAYCGAYMILVWPSAP</sequence>
<evidence type="ECO:0000256" key="8">
    <source>
        <dbReference type="ARBA" id="ARBA00022989"/>
    </source>
</evidence>
<feature type="transmembrane region" description="Helical" evidence="10">
    <location>
        <begin position="284"/>
        <end position="305"/>
    </location>
</feature>
<dbReference type="EMBL" id="BJND01000072">
    <property type="protein sequence ID" value="GEC09432.1"/>
    <property type="molecule type" value="Genomic_DNA"/>
</dbReference>
<dbReference type="GO" id="GO:0000009">
    <property type="term" value="F:alpha-1,6-mannosyltransferase activity"/>
    <property type="evidence" value="ECO:0007669"/>
    <property type="project" value="InterPro"/>
</dbReference>
<evidence type="ECO:0000256" key="9">
    <source>
        <dbReference type="ARBA" id="ARBA00023136"/>
    </source>
</evidence>
<keyword evidence="9 10" id="KW-0472">Membrane</keyword>
<organism evidence="11 12">
    <name type="scientific">Streptomyces spinoverrucosus</name>
    <dbReference type="NCBI Taxonomy" id="284043"/>
    <lineage>
        <taxon>Bacteria</taxon>
        <taxon>Bacillati</taxon>
        <taxon>Actinomycetota</taxon>
        <taxon>Actinomycetes</taxon>
        <taxon>Kitasatosporales</taxon>
        <taxon>Streptomycetaceae</taxon>
        <taxon>Streptomyces</taxon>
    </lineage>
</organism>
<evidence type="ECO:0000313" key="12">
    <source>
        <dbReference type="Proteomes" id="UP000317881"/>
    </source>
</evidence>
<feature type="transmembrane region" description="Helical" evidence="10">
    <location>
        <begin position="145"/>
        <end position="165"/>
    </location>
</feature>
<reference evidence="11 12" key="1">
    <citation type="submission" date="2019-06" db="EMBL/GenBank/DDBJ databases">
        <title>Whole genome shotgun sequence of Streptomyces spinoverrucosus NBRC 14228.</title>
        <authorList>
            <person name="Hosoyama A."/>
            <person name="Uohara A."/>
            <person name="Ohji S."/>
            <person name="Ichikawa N."/>
        </authorList>
    </citation>
    <scope>NUCLEOTIDE SEQUENCE [LARGE SCALE GENOMIC DNA]</scope>
    <source>
        <strain evidence="11 12">NBRC 14228</strain>
    </source>
</reference>
<keyword evidence="7" id="KW-0256">Endoplasmic reticulum</keyword>
<feature type="transmembrane region" description="Helical" evidence="10">
    <location>
        <begin position="185"/>
        <end position="212"/>
    </location>
</feature>
<proteinExistence type="predicted"/>
<protein>
    <submittedName>
        <fullName evidence="11">Membrane protein</fullName>
    </submittedName>
</protein>
<feature type="transmembrane region" description="Helical" evidence="10">
    <location>
        <begin position="361"/>
        <end position="381"/>
    </location>
</feature>
<keyword evidence="8 10" id="KW-1133">Transmembrane helix</keyword>
<evidence type="ECO:0000256" key="5">
    <source>
        <dbReference type="ARBA" id="ARBA00022679"/>
    </source>
</evidence>
<dbReference type="RefSeq" id="WP_141314140.1">
    <property type="nucleotide sequence ID" value="NZ_BJND01000072.1"/>
</dbReference>
<keyword evidence="4" id="KW-0328">Glycosyltransferase</keyword>
<keyword evidence="12" id="KW-1185">Reference proteome</keyword>
<dbReference type="Proteomes" id="UP000317881">
    <property type="component" value="Unassembled WGS sequence"/>
</dbReference>
<accession>A0A4Y3VQY6</accession>
<evidence type="ECO:0000256" key="3">
    <source>
        <dbReference type="ARBA" id="ARBA00022502"/>
    </source>
</evidence>
<feature type="transmembrane region" description="Helical" evidence="10">
    <location>
        <begin position="224"/>
        <end position="243"/>
    </location>
</feature>
<comment type="pathway">
    <text evidence="2">Glycolipid biosynthesis; glycosylphosphatidylinositol-anchor biosynthesis.</text>
</comment>
<gene>
    <name evidence="11" type="ORF">SSP24_70870</name>
</gene>
<dbReference type="OrthoDB" id="151635at2"/>
<dbReference type="InterPro" id="IPR007315">
    <property type="entry name" value="PIG-V/Gpi18"/>
</dbReference>
<evidence type="ECO:0000313" key="11">
    <source>
        <dbReference type="EMBL" id="GEC09432.1"/>
    </source>
</evidence>
<keyword evidence="5" id="KW-0808">Transferase</keyword>
<evidence type="ECO:0000256" key="1">
    <source>
        <dbReference type="ARBA" id="ARBA00004477"/>
    </source>
</evidence>
<dbReference type="GO" id="GO:0016020">
    <property type="term" value="C:membrane"/>
    <property type="evidence" value="ECO:0007669"/>
    <property type="project" value="GOC"/>
</dbReference>